<dbReference type="AlphaFoldDB" id="A0A922JMU2"/>
<evidence type="ECO:0000256" key="4">
    <source>
        <dbReference type="ARBA" id="ARBA00022840"/>
    </source>
</evidence>
<organism evidence="8 9">
    <name type="scientific">Carya illinoinensis</name>
    <name type="common">Pecan</name>
    <dbReference type="NCBI Taxonomy" id="32201"/>
    <lineage>
        <taxon>Eukaryota</taxon>
        <taxon>Viridiplantae</taxon>
        <taxon>Streptophyta</taxon>
        <taxon>Embryophyta</taxon>
        <taxon>Tracheophyta</taxon>
        <taxon>Spermatophyta</taxon>
        <taxon>Magnoliopsida</taxon>
        <taxon>eudicotyledons</taxon>
        <taxon>Gunneridae</taxon>
        <taxon>Pentapetalae</taxon>
        <taxon>rosids</taxon>
        <taxon>fabids</taxon>
        <taxon>Fagales</taxon>
        <taxon>Juglandaceae</taxon>
        <taxon>Carya</taxon>
    </lineage>
</organism>
<dbReference type="InterPro" id="IPR003959">
    <property type="entry name" value="ATPase_AAA_core"/>
</dbReference>
<feature type="compositionally biased region" description="Acidic residues" evidence="6">
    <location>
        <begin position="299"/>
        <end position="333"/>
    </location>
</feature>
<evidence type="ECO:0000256" key="1">
    <source>
        <dbReference type="ARBA" id="ARBA00004572"/>
    </source>
</evidence>
<evidence type="ECO:0000256" key="6">
    <source>
        <dbReference type="SAM" id="MobiDB-lite"/>
    </source>
</evidence>
<dbReference type="FunFam" id="3.40.50.300:FF:000416">
    <property type="entry name" value="p-loop nucleoside triphosphate hydrolase superfamily protein"/>
    <property type="match status" value="1"/>
</dbReference>
<comment type="caution">
    <text evidence="8">The sequence shown here is derived from an EMBL/GenBank/DDBJ whole genome shotgun (WGS) entry which is preliminary data.</text>
</comment>
<sequence length="1071" mass="121153">MRKLRNEEKYLKIQNVYVSWKEEAEMYARRIKCRHQRWGFVFWPPKDWNWANCREHAYTLSLSHTSLTRSHSSHNSLIKRHLLDSVTSRGFAAGGIYSGLHGRLWMCLKSCQLRVYSSEGDGRNASEEKHIPIKDGNNIDKGKIWREKSSEVVRHSDAHAQLGEQDQQEWIANVKLAIEIKKKESPFLTRREKFKNEFLRRIVPWEKISVSWETFPYYLHEDNKNLLVECAASHLKHKKLAASYGARLTSSSGRILLQSIPGTELYRERLVRALARDLQIPLLVLDSNVLAPYDFGDDSASECESDNDAESGEECTSESEAEDENNMSNEEEWSSSGEANADGSDDEEVDVQATAEAALKKLIPYSLEEFEKRVSGESESCSESESTKSEAAECSDKSRRPLKKGDRVKYTGPSVCIESDNRIILGKIPTSDGLKNAYTSIRGRPLSNGQRGEVYEVNGDRVAVILDICEKNSNEEEEKLKEEPSKPSIYWIDVKEIEHDLDTQIEDCFVAMEALCEVLRSMEPLIVYIPDSSEWLSRAVPKSNLKEFVHKVQGMFDSLSGPVVLICGQNIVESGSKEKDKFTMILPNLGRLAKLPLPLKHLSEGLKATKRSDKNEIYKLFNNVFCIYPPKEEDNLRTFNKQVEEDRRIVITRSSLNELHGVLEDHELSCMDLLNVNIDGMMLTKRKAEKVAGWAKNHYLSHCQLPSIKGGRLHLPRQSLEMAILRLKEREELSRKPLQSLKNIVKDEYESNFISAVVPPGEIGVKFDDIGALEDVKKALKELVILPMRRPELFSKGNLLRPCKGILLFGPPGTGKTLLAKALATEAGANFISITGSTLTSKWFGDAEKLTKALFSFASKLAPVIIFVDEVDSLLGARGGASEHEATRRMRNEFMAAWDGLRSKDSQRILILGATNRPFDLDDAVIRRLPRRIYVDLPDAENRMKILKIFLSQEHLESEFQFDKLAYATDGYSGSDLKNLCIAAAYRPVQELLEEEKECVAQGTPQQRMQECRNDVAPVLRPLSLDDFIQSKAKVGPSVAYDAASMNELRKWNEQYGEGGSRRKSPFGFGD</sequence>
<gene>
    <name evidence="8" type="ORF">I3842_05G163600</name>
</gene>
<keyword evidence="4" id="KW-0067">ATP-binding</keyword>
<keyword evidence="3" id="KW-1000">Mitochondrion outer membrane</keyword>
<protein>
    <recommendedName>
        <fullName evidence="7">AAA+ ATPase domain-containing protein</fullName>
    </recommendedName>
</protein>
<dbReference type="Pfam" id="PF17862">
    <property type="entry name" value="AAA_lid_3"/>
    <property type="match status" value="1"/>
</dbReference>
<accession>A0A922JMU2</accession>
<keyword evidence="5" id="KW-0496">Mitochondrion</keyword>
<dbReference type="InterPro" id="IPR041569">
    <property type="entry name" value="AAA_lid_3"/>
</dbReference>
<dbReference type="Proteomes" id="UP000811246">
    <property type="component" value="Chromosome 5"/>
</dbReference>
<dbReference type="InterPro" id="IPR003960">
    <property type="entry name" value="ATPase_AAA_CS"/>
</dbReference>
<dbReference type="GO" id="GO:0005741">
    <property type="term" value="C:mitochondrial outer membrane"/>
    <property type="evidence" value="ECO:0007669"/>
    <property type="project" value="UniProtKB-SubCell"/>
</dbReference>
<evidence type="ECO:0000259" key="7">
    <source>
        <dbReference type="SMART" id="SM00382"/>
    </source>
</evidence>
<feature type="region of interest" description="Disordered" evidence="6">
    <location>
        <begin position="374"/>
        <end position="406"/>
    </location>
</feature>
<feature type="region of interest" description="Disordered" evidence="6">
    <location>
        <begin position="299"/>
        <end position="350"/>
    </location>
</feature>
<proteinExistence type="predicted"/>
<reference evidence="8" key="1">
    <citation type="submission" date="2021-01" db="EMBL/GenBank/DDBJ databases">
        <authorList>
            <person name="Lovell J.T."/>
            <person name="Bentley N."/>
            <person name="Bhattarai G."/>
            <person name="Jenkins J.W."/>
            <person name="Sreedasyam A."/>
            <person name="Alarcon Y."/>
            <person name="Bock C."/>
            <person name="Boston L."/>
            <person name="Carlson J."/>
            <person name="Cervantes K."/>
            <person name="Clermont K."/>
            <person name="Krom N."/>
            <person name="Kubenka K."/>
            <person name="Mamidi S."/>
            <person name="Mattison C."/>
            <person name="Monteros M."/>
            <person name="Pisani C."/>
            <person name="Plott C."/>
            <person name="Rajasekar S."/>
            <person name="Rhein H.S."/>
            <person name="Rohla C."/>
            <person name="Song M."/>
            <person name="Hilaire R.S."/>
            <person name="Shu S."/>
            <person name="Wells L."/>
            <person name="Wang X."/>
            <person name="Webber J."/>
            <person name="Heerema R.J."/>
            <person name="Klein P."/>
            <person name="Conner P."/>
            <person name="Grauke L."/>
            <person name="Grimwood J."/>
            <person name="Schmutz J."/>
            <person name="Randall J.J."/>
        </authorList>
    </citation>
    <scope>NUCLEOTIDE SEQUENCE</scope>
    <source>
        <tissue evidence="8">Leaf</tissue>
    </source>
</reference>
<keyword evidence="2" id="KW-0547">Nucleotide-binding</keyword>
<dbReference type="SMART" id="SM00382">
    <property type="entry name" value="AAA"/>
    <property type="match status" value="1"/>
</dbReference>
<dbReference type="GO" id="GO:0016887">
    <property type="term" value="F:ATP hydrolysis activity"/>
    <property type="evidence" value="ECO:0007669"/>
    <property type="project" value="InterPro"/>
</dbReference>
<comment type="subcellular location">
    <subcellularLocation>
        <location evidence="1">Mitochondrion outer membrane</location>
        <topology evidence="1">Single-pass membrane protein</topology>
    </subcellularLocation>
</comment>
<feature type="domain" description="AAA+ ATPase" evidence="7">
    <location>
        <begin position="802"/>
        <end position="939"/>
    </location>
</feature>
<feature type="compositionally biased region" description="Basic and acidic residues" evidence="6">
    <location>
        <begin position="385"/>
        <end position="406"/>
    </location>
</feature>
<evidence type="ECO:0000256" key="5">
    <source>
        <dbReference type="ARBA" id="ARBA00023128"/>
    </source>
</evidence>
<name>A0A922JMU2_CARIL</name>
<dbReference type="Pfam" id="PF24933">
    <property type="entry name" value="DUF7751"/>
    <property type="match status" value="1"/>
</dbReference>
<evidence type="ECO:0000313" key="9">
    <source>
        <dbReference type="Proteomes" id="UP000811246"/>
    </source>
</evidence>
<dbReference type="PANTHER" id="PTHR45644:SF78">
    <property type="entry name" value="P-LOOP CONTAINING NUCLEOSIDE TRIPHOSPHATE HYDROLASES SUPERFAMILY PROTEIN"/>
    <property type="match status" value="1"/>
</dbReference>
<keyword evidence="3" id="KW-0472">Membrane</keyword>
<dbReference type="PROSITE" id="PS00674">
    <property type="entry name" value="AAA"/>
    <property type="match status" value="1"/>
</dbReference>
<dbReference type="InterPro" id="IPR051701">
    <property type="entry name" value="Mito_OM_Translocase_MSP1"/>
</dbReference>
<evidence type="ECO:0000256" key="2">
    <source>
        <dbReference type="ARBA" id="ARBA00022741"/>
    </source>
</evidence>
<dbReference type="PANTHER" id="PTHR45644">
    <property type="entry name" value="AAA ATPASE, PUTATIVE (AFU_ORTHOLOGUE AFUA_2G12920)-RELATED-RELATED"/>
    <property type="match status" value="1"/>
</dbReference>
<dbReference type="InterPro" id="IPR056653">
    <property type="entry name" value="DUF7751"/>
</dbReference>
<dbReference type="GO" id="GO:0005524">
    <property type="term" value="F:ATP binding"/>
    <property type="evidence" value="ECO:0007669"/>
    <property type="project" value="UniProtKB-KW"/>
</dbReference>
<dbReference type="EMBL" id="CM031829">
    <property type="protein sequence ID" value="KAG6713645.1"/>
    <property type="molecule type" value="Genomic_DNA"/>
</dbReference>
<dbReference type="Pfam" id="PF00004">
    <property type="entry name" value="AAA"/>
    <property type="match status" value="1"/>
</dbReference>
<evidence type="ECO:0000256" key="3">
    <source>
        <dbReference type="ARBA" id="ARBA00022787"/>
    </source>
</evidence>
<dbReference type="InterPro" id="IPR003593">
    <property type="entry name" value="AAA+_ATPase"/>
</dbReference>
<evidence type="ECO:0000313" key="8">
    <source>
        <dbReference type="EMBL" id="KAG6713645.1"/>
    </source>
</evidence>